<feature type="non-terminal residue" evidence="5">
    <location>
        <position position="1"/>
    </location>
</feature>
<dbReference type="GO" id="GO:0030247">
    <property type="term" value="F:polysaccharide binding"/>
    <property type="evidence" value="ECO:0007669"/>
    <property type="project" value="InterPro"/>
</dbReference>
<dbReference type="GO" id="GO:0016020">
    <property type="term" value="C:membrane"/>
    <property type="evidence" value="ECO:0007669"/>
    <property type="project" value="UniProtKB-SubCell"/>
</dbReference>
<evidence type="ECO:0000256" key="2">
    <source>
        <dbReference type="ARBA" id="ARBA00022729"/>
    </source>
</evidence>
<evidence type="ECO:0000313" key="5">
    <source>
        <dbReference type="EMBL" id="KAE9464165.1"/>
    </source>
</evidence>
<organism evidence="5">
    <name type="scientific">Rhododendron williamsianum</name>
    <dbReference type="NCBI Taxonomy" id="262921"/>
    <lineage>
        <taxon>Eukaryota</taxon>
        <taxon>Viridiplantae</taxon>
        <taxon>Streptophyta</taxon>
        <taxon>Embryophyta</taxon>
        <taxon>Tracheophyta</taxon>
        <taxon>Spermatophyta</taxon>
        <taxon>Magnoliopsida</taxon>
        <taxon>eudicotyledons</taxon>
        <taxon>Gunneridae</taxon>
        <taxon>Pentapetalae</taxon>
        <taxon>asterids</taxon>
        <taxon>Ericales</taxon>
        <taxon>Ericaceae</taxon>
        <taxon>Ericoideae</taxon>
        <taxon>Rhodoreae</taxon>
        <taxon>Rhododendron</taxon>
    </lineage>
</organism>
<dbReference type="EMBL" id="QEFC01000409">
    <property type="protein sequence ID" value="KAE9464165.1"/>
    <property type="molecule type" value="Genomic_DNA"/>
</dbReference>
<gene>
    <name evidence="5" type="ORF">C3L33_03927</name>
</gene>
<name>A0A6A4M138_9ERIC</name>
<feature type="domain" description="Wall-associated receptor kinase galacturonan-binding" evidence="4">
    <location>
        <begin position="35"/>
        <end position="98"/>
    </location>
</feature>
<protein>
    <recommendedName>
        <fullName evidence="4">Wall-associated receptor kinase galacturonan-binding domain-containing protein</fullName>
    </recommendedName>
</protein>
<evidence type="ECO:0000259" key="4">
    <source>
        <dbReference type="Pfam" id="PF13947"/>
    </source>
</evidence>
<dbReference type="InterPro" id="IPR025287">
    <property type="entry name" value="WAK_GUB"/>
</dbReference>
<feature type="signal peptide" evidence="3">
    <location>
        <begin position="1"/>
        <end position="26"/>
    </location>
</feature>
<dbReference type="OrthoDB" id="1146903at2759"/>
<dbReference type="Pfam" id="PF13947">
    <property type="entry name" value="GUB_WAK_bind"/>
    <property type="match status" value="1"/>
</dbReference>
<feature type="chain" id="PRO_5025692075" description="Wall-associated receptor kinase galacturonan-binding domain-containing protein" evidence="3">
    <location>
        <begin position="27"/>
        <end position="298"/>
    </location>
</feature>
<evidence type="ECO:0000256" key="1">
    <source>
        <dbReference type="ARBA" id="ARBA00004167"/>
    </source>
</evidence>
<comment type="caution">
    <text evidence="5">The sequence shown here is derived from an EMBL/GenBank/DDBJ whole genome shotgun (WGS) entry which is preliminary data.</text>
</comment>
<dbReference type="AlphaFoldDB" id="A0A6A4M138"/>
<dbReference type="PANTHER" id="PTHR33138:SF30">
    <property type="entry name" value="LEAF RUST 10 DISEASE-RESISTANCE LOCUS RECEPTOR-LIKE PROTEIN KINASE-LIKE 2.7"/>
    <property type="match status" value="1"/>
</dbReference>
<proteinExistence type="predicted"/>
<reference evidence="5" key="1">
    <citation type="journal article" date="2019" name="Genome Biol. Evol.">
        <title>The Rhododendron genome and chromosomal organization provide insight into shared whole-genome duplications across the heath family (Ericaceae).</title>
        <authorList>
            <person name="Soza V.L."/>
            <person name="Lindsley D."/>
            <person name="Waalkes A."/>
            <person name="Ramage E."/>
            <person name="Patwardhan R.P."/>
            <person name="Burton J.N."/>
            <person name="Adey A."/>
            <person name="Kumar A."/>
            <person name="Qiu R."/>
            <person name="Shendure J."/>
            <person name="Hall B."/>
        </authorList>
    </citation>
    <scope>NUCLEOTIDE SEQUENCE</scope>
    <source>
        <strain evidence="5">RSF 1966-606</strain>
    </source>
</reference>
<dbReference type="PANTHER" id="PTHR33138">
    <property type="entry name" value="OS01G0690200 PROTEIN"/>
    <property type="match status" value="1"/>
</dbReference>
<accession>A0A6A4M138</accession>
<keyword evidence="2 3" id="KW-0732">Signal</keyword>
<comment type="subcellular location">
    <subcellularLocation>
        <location evidence="1">Membrane</location>
        <topology evidence="1">Single-pass membrane protein</topology>
    </subcellularLocation>
</comment>
<sequence length="298" mass="33218">MALSPAGNKTPLLLLVILFSVTCSYGNQKQQSINSCGDNLNISFPFQLQGDPSNNTCNDYFYTLSCDENNRTVLPLLSGKYYYVQSINYTDQSIRLVDVGIQTNNICSSFPLSSFNRSDFYPVGFFDFYSVSSVLFLSCEKPVQSPTYINRTRYCNTRDDSGNGYYSYVVAAGDDVRVWDIADSCLLEVSYISSSPAISERGWNLSWLDFNKELGYGFVGTFGFRFGFGIRFGFSGGCNRCKERASCRGDSVNVDAVCRDPCNYERSGGQIEVLKLLREAAVWVFDVNQSGLVIDVGD</sequence>
<evidence type="ECO:0000256" key="3">
    <source>
        <dbReference type="SAM" id="SignalP"/>
    </source>
</evidence>